<dbReference type="GO" id="GO:0015562">
    <property type="term" value="F:efflux transmembrane transporter activity"/>
    <property type="evidence" value="ECO:0007669"/>
    <property type="project" value="TreeGrafter"/>
</dbReference>
<dbReference type="InterPro" id="IPR058792">
    <property type="entry name" value="Beta-barrel_RND_2"/>
</dbReference>
<feature type="coiled-coil region" evidence="1">
    <location>
        <begin position="90"/>
        <end position="120"/>
    </location>
</feature>
<keyword evidence="6" id="KW-1185">Reference proteome</keyword>
<dbReference type="SUPFAM" id="SSF111369">
    <property type="entry name" value="HlyD-like secretion proteins"/>
    <property type="match status" value="1"/>
</dbReference>
<gene>
    <name evidence="5" type="ORF">SAMN05192553_10981</name>
</gene>
<name>A0A1H7B2U2_9BACT</name>
<feature type="domain" description="CusB-like beta-barrel" evidence="3">
    <location>
        <begin position="234"/>
        <end position="303"/>
    </location>
</feature>
<dbReference type="PANTHER" id="PTHR30469">
    <property type="entry name" value="MULTIDRUG RESISTANCE PROTEIN MDTA"/>
    <property type="match status" value="1"/>
</dbReference>
<organism evidence="5 6">
    <name type="scientific">Cyclobacterium xiamenense</name>
    <dbReference type="NCBI Taxonomy" id="1297121"/>
    <lineage>
        <taxon>Bacteria</taxon>
        <taxon>Pseudomonadati</taxon>
        <taxon>Bacteroidota</taxon>
        <taxon>Cytophagia</taxon>
        <taxon>Cytophagales</taxon>
        <taxon>Cyclobacteriaceae</taxon>
        <taxon>Cyclobacterium</taxon>
    </lineage>
</organism>
<dbReference type="InterPro" id="IPR058639">
    <property type="entry name" value="BSH_YknX-like"/>
</dbReference>
<dbReference type="Gene3D" id="2.40.30.170">
    <property type="match status" value="1"/>
</dbReference>
<keyword evidence="2" id="KW-0732">Signal</keyword>
<dbReference type="Pfam" id="PF25954">
    <property type="entry name" value="Beta-barrel_RND_2"/>
    <property type="match status" value="1"/>
</dbReference>
<dbReference type="Pfam" id="PF25984">
    <property type="entry name" value="BSH_YknX"/>
    <property type="match status" value="1"/>
</dbReference>
<proteinExistence type="predicted"/>
<evidence type="ECO:0000313" key="5">
    <source>
        <dbReference type="EMBL" id="SEJ71466.1"/>
    </source>
</evidence>
<dbReference type="PANTHER" id="PTHR30469:SF15">
    <property type="entry name" value="HLYD FAMILY OF SECRETION PROTEINS"/>
    <property type="match status" value="1"/>
</dbReference>
<dbReference type="EMBL" id="FNZH01000009">
    <property type="protein sequence ID" value="SEJ71466.1"/>
    <property type="molecule type" value="Genomic_DNA"/>
</dbReference>
<dbReference type="STRING" id="1416801.SAMN05192553_10981"/>
<evidence type="ECO:0000259" key="4">
    <source>
        <dbReference type="Pfam" id="PF25984"/>
    </source>
</evidence>
<keyword evidence="1" id="KW-0175">Coiled coil</keyword>
<dbReference type="Proteomes" id="UP000199403">
    <property type="component" value="Unassembled WGS sequence"/>
</dbReference>
<feature type="domain" description="YknX-like barrel-sandwich hybrid" evidence="4">
    <location>
        <begin position="55"/>
        <end position="206"/>
    </location>
</feature>
<dbReference type="Gene3D" id="2.40.50.100">
    <property type="match status" value="1"/>
</dbReference>
<dbReference type="AlphaFoldDB" id="A0A1H7B2U2"/>
<evidence type="ECO:0000313" key="6">
    <source>
        <dbReference type="Proteomes" id="UP000199403"/>
    </source>
</evidence>
<dbReference type="GO" id="GO:1990281">
    <property type="term" value="C:efflux pump complex"/>
    <property type="evidence" value="ECO:0007669"/>
    <property type="project" value="TreeGrafter"/>
</dbReference>
<evidence type="ECO:0000256" key="2">
    <source>
        <dbReference type="SAM" id="SignalP"/>
    </source>
</evidence>
<evidence type="ECO:0000256" key="1">
    <source>
        <dbReference type="SAM" id="Coils"/>
    </source>
</evidence>
<feature type="chain" id="PRO_5011777346" evidence="2">
    <location>
        <begin position="27"/>
        <end position="360"/>
    </location>
</feature>
<accession>A0A1H7B2U2</accession>
<dbReference type="OrthoDB" id="869610at2"/>
<feature type="signal peptide" evidence="2">
    <location>
        <begin position="1"/>
        <end position="26"/>
    </location>
</feature>
<sequence>MSIPVSCTCIFALLAMLSCGSTVETAVPERQDITLSVYASGKVVSKNQYEVKPTASGTIQEVYVQEGDLVEPGAVLFSVRNETALLNREIASLTKAFADKKNNLEKIQDLEVRIELAEARLVQDSVMVERQNRLKKQGIGTDLELEQRTLSYEQTKTELAGLRLQKETLRRELAHNETTATKNFEIAAAAAEDLDVKSDIQGKVYALYVERGELVNSQTPVAVLGDEKEFLLELLVDEYDISQVQMGQEVKVSLDSYRGEVFDARISKIHPMMDSGNKSFVVEASFVNQPPTLYPNLSLEANIVIEVKENALLVPSSFVFKNNQVITADGDTIEVQTGIKNYRHTEIIGGIDENAALIKP</sequence>
<protein>
    <submittedName>
        <fullName evidence="5">Multidrug efflux pump subunit AcrA (Membrane-fusion protein)</fullName>
    </submittedName>
</protein>
<reference evidence="6" key="1">
    <citation type="submission" date="2016-10" db="EMBL/GenBank/DDBJ databases">
        <authorList>
            <person name="Varghese N."/>
            <person name="Submissions S."/>
        </authorList>
    </citation>
    <scope>NUCLEOTIDE SEQUENCE [LARGE SCALE GENOMIC DNA]</scope>
    <source>
        <strain evidence="6">IBRC-M 10761</strain>
    </source>
</reference>
<evidence type="ECO:0000259" key="3">
    <source>
        <dbReference type="Pfam" id="PF25954"/>
    </source>
</evidence>
<dbReference type="RefSeq" id="WP_092178081.1">
    <property type="nucleotide sequence ID" value="NZ_FNZH01000009.1"/>
</dbReference>